<keyword evidence="2" id="KW-1185">Reference proteome</keyword>
<dbReference type="EMBL" id="AP011532">
    <property type="protein sequence ID" value="BAI61299.1"/>
    <property type="molecule type" value="Genomic_DNA"/>
</dbReference>
<proteinExistence type="predicted"/>
<evidence type="ECO:0000313" key="2">
    <source>
        <dbReference type="Proteomes" id="UP000001882"/>
    </source>
</evidence>
<reference evidence="1 2" key="2">
    <citation type="journal article" date="2008" name="Int. J. Syst. Evol. Microbiol.">
        <title>Methanocella paludicola gen. nov., sp. nov., a methane-producing archaeon, the first isolate of the lineage 'Rice Cluster I', and proposal of the new archaeal order Methanocellales ord. nov.</title>
        <authorList>
            <person name="Sakai S."/>
            <person name="Imachi H."/>
            <person name="Hanada S."/>
            <person name="Ohashi A."/>
            <person name="Harada H."/>
            <person name="Kamagata Y."/>
        </authorList>
    </citation>
    <scope>NUCLEOTIDE SEQUENCE [LARGE SCALE GENOMIC DNA]</scope>
    <source>
        <strain evidence="2">DSM 17711 / JCM 13418 / NBRC 101707 / SANAE</strain>
    </source>
</reference>
<dbReference type="KEGG" id="mpd:MCP_1227"/>
<dbReference type="eggNOG" id="arCOG13229">
    <property type="taxonomic scope" value="Archaea"/>
</dbReference>
<protein>
    <submittedName>
        <fullName evidence="1">Uncharacterized protein</fullName>
    </submittedName>
</protein>
<dbReference type="Proteomes" id="UP000001882">
    <property type="component" value="Chromosome"/>
</dbReference>
<dbReference type="InParanoid" id="D1YXX7"/>
<reference evidence="2" key="3">
    <citation type="journal article" date="2011" name="PLoS ONE">
        <title>Genome sequence of a mesophilic hydrogenotrophic methanogen Methanocella paludicola, the first cultivated representative of the order Methanocellales.</title>
        <authorList>
            <person name="Sakai S."/>
            <person name="Takaki Y."/>
            <person name="Shimamura S."/>
            <person name="Sekine M."/>
            <person name="Tajima T."/>
            <person name="Kosugi H."/>
            <person name="Ichikawa N."/>
            <person name="Tasumi E."/>
            <person name="Hiraki A.T."/>
            <person name="Shimizu A."/>
            <person name="Kato Y."/>
            <person name="Nishiko R."/>
            <person name="Mori K."/>
            <person name="Fujita N."/>
            <person name="Imachi H."/>
            <person name="Takai K."/>
        </authorList>
    </citation>
    <scope>NUCLEOTIDE SEQUENCE [LARGE SCALE GENOMIC DNA]</scope>
    <source>
        <strain evidence="2">DSM 17711 / JCM 13418 / NBRC 101707 / SANAE</strain>
    </source>
</reference>
<name>D1YXX7_METPS</name>
<sequence>MKEEIHENVSVGEIVDFVLPFSRYSMEAIVLVRNNDQLIPILLDDRQRGYVKDKCHVGKKVAIGYYNGQWHLGIPQQGQCMIEPVYEISANDAPFDDDAIYIRNVEKDFSEDVDEILNNIGLSHLKVAKK</sequence>
<accession>D1YXX7</accession>
<evidence type="ECO:0000313" key="1">
    <source>
        <dbReference type="EMBL" id="BAI61299.1"/>
    </source>
</evidence>
<gene>
    <name evidence="1" type="ordered locus">MCP_1227</name>
</gene>
<organism evidence="1 2">
    <name type="scientific">Methanocella paludicola (strain DSM 17711 / JCM 13418 / NBRC 101707 / SANAE)</name>
    <dbReference type="NCBI Taxonomy" id="304371"/>
    <lineage>
        <taxon>Archaea</taxon>
        <taxon>Methanobacteriati</taxon>
        <taxon>Methanobacteriota</taxon>
        <taxon>Stenosarchaea group</taxon>
        <taxon>Methanomicrobia</taxon>
        <taxon>Methanocellales</taxon>
        <taxon>Methanocellaceae</taxon>
        <taxon>Methanocella</taxon>
    </lineage>
</organism>
<reference evidence="1 2" key="1">
    <citation type="journal article" date="2007" name="Appl. Environ. Microbiol.">
        <title>Isolation of key methanogens for global methane emission from rice paddy fields: a novel isolate affiliated with the clone cluster rice cluster I.</title>
        <authorList>
            <person name="Sakai S."/>
            <person name="Imachi H."/>
            <person name="Sekiguchi Y."/>
            <person name="Ohashi A."/>
            <person name="Harada H."/>
            <person name="Kamagata Y."/>
        </authorList>
    </citation>
    <scope>NUCLEOTIDE SEQUENCE [LARGE SCALE GENOMIC DNA]</scope>
    <source>
        <strain evidence="2">DSM 17711 / JCM 13418 / NBRC 101707 / SANAE</strain>
    </source>
</reference>
<dbReference type="AlphaFoldDB" id="D1YXX7"/>
<dbReference type="GeneID" id="8683147"/>
<dbReference type="RefSeq" id="WP_012899978.1">
    <property type="nucleotide sequence ID" value="NC_013665.1"/>
</dbReference>